<evidence type="ECO:0000256" key="10">
    <source>
        <dbReference type="SAM" id="Phobius"/>
    </source>
</evidence>
<feature type="transmembrane region" description="Helical" evidence="10">
    <location>
        <begin position="399"/>
        <end position="427"/>
    </location>
</feature>
<protein>
    <recommendedName>
        <fullName evidence="13">Small oligopeptide transporter</fullName>
    </recommendedName>
</protein>
<feature type="transmembrane region" description="Helical" evidence="10">
    <location>
        <begin position="217"/>
        <end position="237"/>
    </location>
</feature>
<keyword evidence="12" id="KW-1185">Reference proteome</keyword>
<organism evidence="11 12">
    <name type="scientific">Somion occarium</name>
    <dbReference type="NCBI Taxonomy" id="3059160"/>
    <lineage>
        <taxon>Eukaryota</taxon>
        <taxon>Fungi</taxon>
        <taxon>Dikarya</taxon>
        <taxon>Basidiomycota</taxon>
        <taxon>Agaricomycotina</taxon>
        <taxon>Agaricomycetes</taxon>
        <taxon>Polyporales</taxon>
        <taxon>Cerrenaceae</taxon>
        <taxon>Somion</taxon>
    </lineage>
</organism>
<feature type="transmembrane region" description="Helical" evidence="10">
    <location>
        <begin position="602"/>
        <end position="625"/>
    </location>
</feature>
<dbReference type="NCBIfam" id="TIGR00728">
    <property type="entry name" value="OPT_sfam"/>
    <property type="match status" value="1"/>
</dbReference>
<keyword evidence="7 10" id="KW-1133">Transmembrane helix</keyword>
<feature type="transmembrane region" description="Helical" evidence="10">
    <location>
        <begin position="661"/>
        <end position="677"/>
    </location>
</feature>
<dbReference type="Proteomes" id="UP001497453">
    <property type="component" value="Chromosome 6"/>
</dbReference>
<feature type="transmembrane region" description="Helical" evidence="10">
    <location>
        <begin position="300"/>
        <end position="321"/>
    </location>
</feature>
<feature type="transmembrane region" description="Helical" evidence="10">
    <location>
        <begin position="568"/>
        <end position="590"/>
    </location>
</feature>
<feature type="transmembrane region" description="Helical" evidence="10">
    <location>
        <begin position="93"/>
        <end position="112"/>
    </location>
</feature>
<evidence type="ECO:0000313" key="11">
    <source>
        <dbReference type="EMBL" id="CAL1710742.1"/>
    </source>
</evidence>
<dbReference type="InterPro" id="IPR004648">
    <property type="entry name" value="Oligpept_transpt"/>
</dbReference>
<evidence type="ECO:0000256" key="3">
    <source>
        <dbReference type="ARBA" id="ARBA00022448"/>
    </source>
</evidence>
<keyword evidence="4 10" id="KW-0812">Transmembrane</keyword>
<evidence type="ECO:0000256" key="7">
    <source>
        <dbReference type="ARBA" id="ARBA00022989"/>
    </source>
</evidence>
<comment type="similarity">
    <text evidence="2">Belongs to the oligopeptide OPT transporter family.</text>
</comment>
<reference evidence="12" key="1">
    <citation type="submission" date="2024-04" db="EMBL/GenBank/DDBJ databases">
        <authorList>
            <person name="Shaw F."/>
            <person name="Minotto A."/>
        </authorList>
    </citation>
    <scope>NUCLEOTIDE SEQUENCE [LARGE SCALE GENOMIC DNA]</scope>
</reference>
<keyword evidence="6" id="KW-0653">Protein transport</keyword>
<dbReference type="EMBL" id="OZ037949">
    <property type="protein sequence ID" value="CAL1710742.1"/>
    <property type="molecule type" value="Genomic_DNA"/>
</dbReference>
<evidence type="ECO:0000256" key="9">
    <source>
        <dbReference type="SAM" id="MobiDB-lite"/>
    </source>
</evidence>
<dbReference type="PANTHER" id="PTHR22601">
    <property type="entry name" value="ISP4 LIKE PROTEIN"/>
    <property type="match status" value="1"/>
</dbReference>
<dbReference type="NCBIfam" id="TIGR00727">
    <property type="entry name" value="ISP4_OPT"/>
    <property type="match status" value="1"/>
</dbReference>
<keyword evidence="5" id="KW-0571">Peptide transport</keyword>
<keyword evidence="3" id="KW-0813">Transport</keyword>
<feature type="transmembrane region" description="Helical" evidence="10">
    <location>
        <begin position="118"/>
        <end position="137"/>
    </location>
</feature>
<feature type="region of interest" description="Disordered" evidence="9">
    <location>
        <begin position="1"/>
        <end position="26"/>
    </location>
</feature>
<name>A0ABP1DV97_9APHY</name>
<feature type="transmembrane region" description="Helical" evidence="10">
    <location>
        <begin position="193"/>
        <end position="211"/>
    </location>
</feature>
<evidence type="ECO:0000256" key="6">
    <source>
        <dbReference type="ARBA" id="ARBA00022927"/>
    </source>
</evidence>
<evidence type="ECO:0000313" key="12">
    <source>
        <dbReference type="Proteomes" id="UP001497453"/>
    </source>
</evidence>
<proteinExistence type="inferred from homology"/>
<evidence type="ECO:0000256" key="4">
    <source>
        <dbReference type="ARBA" id="ARBA00022692"/>
    </source>
</evidence>
<feature type="transmembrane region" description="Helical" evidence="10">
    <location>
        <begin position="529"/>
        <end position="548"/>
    </location>
</feature>
<accession>A0ABP1DV97</accession>
<feature type="transmembrane region" description="Helical" evidence="10">
    <location>
        <begin position="258"/>
        <end position="280"/>
    </location>
</feature>
<feature type="transmembrane region" description="Helical" evidence="10">
    <location>
        <begin position="637"/>
        <end position="654"/>
    </location>
</feature>
<dbReference type="InterPro" id="IPR004813">
    <property type="entry name" value="OPT"/>
</dbReference>
<feature type="transmembrane region" description="Helical" evidence="10">
    <location>
        <begin position="711"/>
        <end position="731"/>
    </location>
</feature>
<feature type="transmembrane region" description="Helical" evidence="10">
    <location>
        <begin position="485"/>
        <end position="508"/>
    </location>
</feature>
<gene>
    <name evidence="11" type="ORF">GFSPODELE1_LOCUS7972</name>
</gene>
<evidence type="ECO:0000256" key="8">
    <source>
        <dbReference type="ARBA" id="ARBA00023136"/>
    </source>
</evidence>
<sequence length="780" mass="88246">MSAKAEDLSEPATVTPPYSGDLEKNFVTSQDPYEMDTVTPPPSIRHAASVPDFFDPNFDTEADFLENDSPYPEVRSAVANFDDPEMPVCTVRAWVIGICWAVVLPGVNQFFYLRYPTIMVGPIVAQLLTFPMGRLWARFMPRVKVLGRSLNPGPFTIKEHVLATVMAGVGAQSAYATEIVAVQRIWYNQRFNFAYQWMLVMSTQMIGFSVGGLARRLLVAPASMIWPNTLVTCAMYNTLHSQNYAGIGQRDGISRERFFAYAFIGATLWYFVPGYLFQALSMFTWVCWLAPNNVTVNALFGYHSGMGFSLLSFDWTQIAFIGSPLATPWWAEANVLAGYLLFYWFLTPILYFTNTWYSQYMPISGLNAYDRTGKLYDTSRVLNDDATFNLEAYKTYSPLFLPISFAVSYGITFAAITATIVHAILYFRKPISVHLHRTLKEQPDIHAQLMTQYPQVPEWWYACIFVVTFAFACICVMVYPTQMPIWAVIVALVIALIYVIPVGMIQAVTNRQVGLNVITELIVGYALQGKPVAMMMYTWGYIGVYQALTFTQDFKLGHYMKIPPRSMFWSQVIAAAIAGTVQLGVMNWMFTNIPHLCQPIQMEMSGFTCASTQVFATASVVWGLIGPALQFSKGQLYYRMFYAFRAPIVVWLLAKKYPNSFLNYVNIPLLCAGIGLSPPATSANYIPWAIIGFVTQYYVRRKYFPFWAKYNYVLSAAMDAGTAVALVLVYFCLQYPENGHIGENTIRLWWGNTVFKRTADWQSTPLRTLRQGETFGPDTW</sequence>
<comment type="subcellular location">
    <subcellularLocation>
        <location evidence="1">Membrane</location>
        <topology evidence="1">Multi-pass membrane protein</topology>
    </subcellularLocation>
</comment>
<feature type="transmembrane region" description="Helical" evidence="10">
    <location>
        <begin position="333"/>
        <end position="352"/>
    </location>
</feature>
<evidence type="ECO:0000256" key="5">
    <source>
        <dbReference type="ARBA" id="ARBA00022856"/>
    </source>
</evidence>
<evidence type="ECO:0000256" key="1">
    <source>
        <dbReference type="ARBA" id="ARBA00004141"/>
    </source>
</evidence>
<dbReference type="Pfam" id="PF03169">
    <property type="entry name" value="OPT"/>
    <property type="match status" value="1"/>
</dbReference>
<feature type="transmembrane region" description="Helical" evidence="10">
    <location>
        <begin position="459"/>
        <end position="479"/>
    </location>
</feature>
<evidence type="ECO:0008006" key="13">
    <source>
        <dbReference type="Google" id="ProtNLM"/>
    </source>
</evidence>
<keyword evidence="8 10" id="KW-0472">Membrane</keyword>
<evidence type="ECO:0000256" key="2">
    <source>
        <dbReference type="ARBA" id="ARBA00008807"/>
    </source>
</evidence>